<proteinExistence type="inferred from homology"/>
<dbReference type="InterPro" id="IPR000456">
    <property type="entry name" value="Ribosomal_bL17"/>
</dbReference>
<evidence type="ECO:0000313" key="8">
    <source>
        <dbReference type="Proteomes" id="UP000759529"/>
    </source>
</evidence>
<dbReference type="GO" id="GO:0005840">
    <property type="term" value="C:ribosome"/>
    <property type="evidence" value="ECO:0007669"/>
    <property type="project" value="UniProtKB-KW"/>
</dbReference>
<evidence type="ECO:0000256" key="3">
    <source>
        <dbReference type="ARBA" id="ARBA00023274"/>
    </source>
</evidence>
<dbReference type="PANTHER" id="PTHR14413:SF16">
    <property type="entry name" value="LARGE RIBOSOMAL SUBUNIT PROTEIN BL17M"/>
    <property type="match status" value="1"/>
</dbReference>
<dbReference type="InterPro" id="IPR036373">
    <property type="entry name" value="Ribosomal_bL17_sf"/>
</dbReference>
<reference evidence="7 8" key="1">
    <citation type="submission" date="2021-02" db="EMBL/GenBank/DDBJ databases">
        <authorList>
            <person name="Jung H.S."/>
            <person name="Chun B.H."/>
            <person name="Jeon C.O."/>
        </authorList>
    </citation>
    <scope>NUCLEOTIDE SEQUENCE [LARGE SCALE GENOMIC DNA]</scope>
    <source>
        <strain evidence="7 8">LMG 25203</strain>
    </source>
</reference>
<keyword evidence="3 4" id="KW-0687">Ribonucleoprotein</keyword>
<dbReference type="RefSeq" id="WP_187656280.1">
    <property type="nucleotide sequence ID" value="NZ_JACSOD020000506.1"/>
</dbReference>
<evidence type="ECO:0000313" key="7">
    <source>
        <dbReference type="EMBL" id="MBM6500603.1"/>
    </source>
</evidence>
<dbReference type="PROSITE" id="PS01167">
    <property type="entry name" value="RIBOSOMAL_L17"/>
    <property type="match status" value="1"/>
</dbReference>
<dbReference type="SUPFAM" id="SSF64263">
    <property type="entry name" value="Prokaryotic ribosomal protein L17"/>
    <property type="match status" value="1"/>
</dbReference>
<evidence type="ECO:0000256" key="1">
    <source>
        <dbReference type="ARBA" id="ARBA00008777"/>
    </source>
</evidence>
<feature type="compositionally biased region" description="Low complexity" evidence="6">
    <location>
        <begin position="145"/>
        <end position="169"/>
    </location>
</feature>
<dbReference type="EMBL" id="JACSOD020000506">
    <property type="protein sequence ID" value="MBM6500603.1"/>
    <property type="molecule type" value="Genomic_DNA"/>
</dbReference>
<organism evidence="7 8">
    <name type="scientific">Flavobacterium macrobrachii</name>
    <dbReference type="NCBI Taxonomy" id="591204"/>
    <lineage>
        <taxon>Bacteria</taxon>
        <taxon>Pseudomonadati</taxon>
        <taxon>Bacteroidota</taxon>
        <taxon>Flavobacteriia</taxon>
        <taxon>Flavobacteriales</taxon>
        <taxon>Flavobacteriaceae</taxon>
        <taxon>Flavobacterium</taxon>
    </lineage>
</organism>
<evidence type="ECO:0000256" key="5">
    <source>
        <dbReference type="RuleBase" id="RU000660"/>
    </source>
</evidence>
<keyword evidence="8" id="KW-1185">Reference proteome</keyword>
<feature type="region of interest" description="Disordered" evidence="6">
    <location>
        <begin position="124"/>
        <end position="169"/>
    </location>
</feature>
<sequence length="169" mass="18753">MRHGKKVNHLSRQTGHRKSMLANMACSLIEHKRIDTTVAKAKALKQFVEPLVTKSKEDTTHNRRIVFAYLRNKYAVTELFREVAAKVGDRPGGYTRIIKLGNRLGDNADMAMIELVDFNELYNGGKKEEKKSKSRRGGKSKKAETTAPAAETPAPSAPETASEETPSAE</sequence>
<accession>A0ABS2D052</accession>
<gene>
    <name evidence="4 7" type="primary">rplQ</name>
    <name evidence="7" type="ORF">H9X54_015025</name>
</gene>
<dbReference type="NCBIfam" id="TIGR00059">
    <property type="entry name" value="L17"/>
    <property type="match status" value="1"/>
</dbReference>
<evidence type="ECO:0000256" key="4">
    <source>
        <dbReference type="HAMAP-Rule" id="MF_01368"/>
    </source>
</evidence>
<dbReference type="Pfam" id="PF01196">
    <property type="entry name" value="Ribosomal_L17"/>
    <property type="match status" value="1"/>
</dbReference>
<evidence type="ECO:0000256" key="2">
    <source>
        <dbReference type="ARBA" id="ARBA00022980"/>
    </source>
</evidence>
<comment type="similarity">
    <text evidence="1 4 5">Belongs to the bacterial ribosomal protein bL17 family.</text>
</comment>
<dbReference type="InterPro" id="IPR047859">
    <property type="entry name" value="Ribosomal_bL17_CS"/>
</dbReference>
<dbReference type="PANTHER" id="PTHR14413">
    <property type="entry name" value="RIBOSOMAL PROTEIN L17"/>
    <property type="match status" value="1"/>
</dbReference>
<dbReference type="Proteomes" id="UP000759529">
    <property type="component" value="Unassembled WGS sequence"/>
</dbReference>
<comment type="caution">
    <text evidence="7">The sequence shown here is derived from an EMBL/GenBank/DDBJ whole genome shotgun (WGS) entry which is preliminary data.</text>
</comment>
<name>A0ABS2D052_9FLAO</name>
<dbReference type="Gene3D" id="3.90.1030.10">
    <property type="entry name" value="Ribosomal protein L17"/>
    <property type="match status" value="1"/>
</dbReference>
<dbReference type="HAMAP" id="MF_01368">
    <property type="entry name" value="Ribosomal_bL17"/>
    <property type="match status" value="1"/>
</dbReference>
<evidence type="ECO:0000256" key="6">
    <source>
        <dbReference type="SAM" id="MobiDB-lite"/>
    </source>
</evidence>
<protein>
    <recommendedName>
        <fullName evidence="4">Large ribosomal subunit protein bL17</fullName>
    </recommendedName>
</protein>
<comment type="subunit">
    <text evidence="4">Part of the 50S ribosomal subunit. Contacts protein L32.</text>
</comment>
<keyword evidence="2 4" id="KW-0689">Ribosomal protein</keyword>